<reference evidence="3" key="1">
    <citation type="submission" date="2022-11" db="UniProtKB">
        <authorList>
            <consortium name="WormBaseParasite"/>
        </authorList>
    </citation>
    <scope>IDENTIFICATION</scope>
</reference>
<organism evidence="2 3">
    <name type="scientific">Globodera rostochiensis</name>
    <name type="common">Golden nematode worm</name>
    <name type="synonym">Heterodera rostochiensis</name>
    <dbReference type="NCBI Taxonomy" id="31243"/>
    <lineage>
        <taxon>Eukaryota</taxon>
        <taxon>Metazoa</taxon>
        <taxon>Ecdysozoa</taxon>
        <taxon>Nematoda</taxon>
        <taxon>Chromadorea</taxon>
        <taxon>Rhabditida</taxon>
        <taxon>Tylenchina</taxon>
        <taxon>Tylenchomorpha</taxon>
        <taxon>Tylenchoidea</taxon>
        <taxon>Heteroderidae</taxon>
        <taxon>Heteroderinae</taxon>
        <taxon>Globodera</taxon>
    </lineage>
</organism>
<sequence>MRTVALMELYNNEQQVLRDWGPQTGPRVIAAIRAYAVNRGIQWPRQDGPRLSTPRSIPFDEAGKCRACKATEVELDTMITKEGVTIWCSRIKNAQFVPFDVVYDLPGHCFFRIKNKARVFNVPFGEPNPVNCVSQETQTEQQDLKRKAKVALDLVESGLMAGATQDGSRWKKAKTAINVLGNLLLADALPSSSPSLPPPPPIEQEVPPAKQQQADEEEEKLQEFYDSLAATTTHI</sequence>
<feature type="region of interest" description="Disordered" evidence="1">
    <location>
        <begin position="190"/>
        <end position="220"/>
    </location>
</feature>
<keyword evidence="2" id="KW-1185">Reference proteome</keyword>
<dbReference type="Proteomes" id="UP000887572">
    <property type="component" value="Unplaced"/>
</dbReference>
<accession>A0A914GSB1</accession>
<evidence type="ECO:0000256" key="1">
    <source>
        <dbReference type="SAM" id="MobiDB-lite"/>
    </source>
</evidence>
<dbReference type="WBParaSite" id="Gr19_v10_g10917.t1">
    <property type="protein sequence ID" value="Gr19_v10_g10917.t1"/>
    <property type="gene ID" value="Gr19_v10_g10917"/>
</dbReference>
<evidence type="ECO:0000313" key="2">
    <source>
        <dbReference type="Proteomes" id="UP000887572"/>
    </source>
</evidence>
<protein>
    <submittedName>
        <fullName evidence="3">Uncharacterized protein</fullName>
    </submittedName>
</protein>
<dbReference type="AlphaFoldDB" id="A0A914GSB1"/>
<proteinExistence type="predicted"/>
<name>A0A914GSB1_GLORO</name>
<evidence type="ECO:0000313" key="3">
    <source>
        <dbReference type="WBParaSite" id="Gr19_v10_g10917.t1"/>
    </source>
</evidence>